<dbReference type="Gene3D" id="3.30.1520.10">
    <property type="entry name" value="Phox-like domain"/>
    <property type="match status" value="1"/>
</dbReference>
<dbReference type="InterPro" id="IPR036871">
    <property type="entry name" value="PX_dom_sf"/>
</dbReference>
<dbReference type="SMART" id="SM00312">
    <property type="entry name" value="PX"/>
    <property type="match status" value="1"/>
</dbReference>
<dbReference type="AlphaFoldDB" id="A0A5C3KU94"/>
<evidence type="ECO:0000256" key="5">
    <source>
        <dbReference type="ARBA" id="ARBA00022753"/>
    </source>
</evidence>
<dbReference type="OrthoDB" id="10254720at2759"/>
<dbReference type="GO" id="GO:0032266">
    <property type="term" value="F:phosphatidylinositol-3-phosphate binding"/>
    <property type="evidence" value="ECO:0007669"/>
    <property type="project" value="InterPro"/>
</dbReference>
<dbReference type="PROSITE" id="PS50195">
    <property type="entry name" value="PX"/>
    <property type="match status" value="1"/>
</dbReference>
<dbReference type="GO" id="GO:0005774">
    <property type="term" value="C:vacuolar membrane"/>
    <property type="evidence" value="ECO:0007669"/>
    <property type="project" value="UniProtKB-SubCell"/>
</dbReference>
<evidence type="ECO:0000256" key="1">
    <source>
        <dbReference type="ARBA" id="ARBA00004148"/>
    </source>
</evidence>
<proteinExistence type="inferred from homology"/>
<comment type="similarity">
    <text evidence="3">Belongs to the YPT35 family.</text>
</comment>
<evidence type="ECO:0000256" key="2">
    <source>
        <dbReference type="ARBA" id="ARBA00004177"/>
    </source>
</evidence>
<organism evidence="11 12">
    <name type="scientific">Coprinopsis marcescibilis</name>
    <name type="common">Agaric fungus</name>
    <name type="synonym">Psathyrella marcescibilis</name>
    <dbReference type="NCBI Taxonomy" id="230819"/>
    <lineage>
        <taxon>Eukaryota</taxon>
        <taxon>Fungi</taxon>
        <taxon>Dikarya</taxon>
        <taxon>Basidiomycota</taxon>
        <taxon>Agaricomycotina</taxon>
        <taxon>Agaricomycetes</taxon>
        <taxon>Agaricomycetidae</taxon>
        <taxon>Agaricales</taxon>
        <taxon>Agaricineae</taxon>
        <taxon>Psathyrellaceae</taxon>
        <taxon>Coprinopsis</taxon>
    </lineage>
</organism>
<keyword evidence="4" id="KW-0926">Vacuole</keyword>
<comment type="subcellular location">
    <subcellularLocation>
        <location evidence="2">Endosome</location>
    </subcellularLocation>
    <subcellularLocation>
        <location evidence="1">Vacuole membrane</location>
        <topology evidence="1">Peripheral membrane protein</topology>
    </subcellularLocation>
</comment>
<evidence type="ECO:0000313" key="11">
    <source>
        <dbReference type="EMBL" id="TFK23867.1"/>
    </source>
</evidence>
<dbReference type="InterPro" id="IPR037917">
    <property type="entry name" value="Ypt35_PX"/>
</dbReference>
<sequence>MPATPTNSTPATPTCRNYDNARLELLPNSGTTASGIDVEEEGRLYEELCRAYDEEANEFDRRSPASSVFSADIYLSDNRGSGAFAKDVVISGWTTVAGDRVPSLQKGKGLTGVGSGAYIVYDCVVTTKESTTFHVLKRYSDFEDLDWNLRKTLPVALQPAIPRLPPKAPFARFRPVFLDRRRQHLQFWLARVLLHPEIGQSDAVKKWVMSM</sequence>
<evidence type="ECO:0000256" key="7">
    <source>
        <dbReference type="ARBA" id="ARBA00033728"/>
    </source>
</evidence>
<evidence type="ECO:0000256" key="4">
    <source>
        <dbReference type="ARBA" id="ARBA00022554"/>
    </source>
</evidence>
<dbReference type="InterPro" id="IPR001683">
    <property type="entry name" value="PX_dom"/>
</dbReference>
<evidence type="ECO:0000259" key="10">
    <source>
        <dbReference type="PROSITE" id="PS50195"/>
    </source>
</evidence>
<keyword evidence="6" id="KW-0472">Membrane</keyword>
<dbReference type="CDD" id="cd07280">
    <property type="entry name" value="PX_YPT35"/>
    <property type="match status" value="1"/>
</dbReference>
<dbReference type="Proteomes" id="UP000307440">
    <property type="component" value="Unassembled WGS sequence"/>
</dbReference>
<dbReference type="Pfam" id="PF00787">
    <property type="entry name" value="PX"/>
    <property type="match status" value="1"/>
</dbReference>
<gene>
    <name evidence="11" type="ORF">FA15DRAFT_680982</name>
</gene>
<accession>A0A5C3KU94</accession>
<evidence type="ECO:0000256" key="8">
    <source>
        <dbReference type="ARBA" id="ARBA00033774"/>
    </source>
</evidence>
<evidence type="ECO:0000256" key="3">
    <source>
        <dbReference type="ARBA" id="ARBA00007426"/>
    </source>
</evidence>
<dbReference type="PANTHER" id="PTHR10555">
    <property type="entry name" value="SORTING NEXIN"/>
    <property type="match status" value="1"/>
</dbReference>
<dbReference type="SUPFAM" id="SSF64268">
    <property type="entry name" value="PX domain"/>
    <property type="match status" value="1"/>
</dbReference>
<dbReference type="STRING" id="230819.A0A5C3KU94"/>
<name>A0A5C3KU94_COPMA</name>
<dbReference type="EMBL" id="ML210210">
    <property type="protein sequence ID" value="TFK23867.1"/>
    <property type="molecule type" value="Genomic_DNA"/>
</dbReference>
<feature type="domain" description="PX" evidence="10">
    <location>
        <begin position="99"/>
        <end position="211"/>
    </location>
</feature>
<evidence type="ECO:0000256" key="9">
    <source>
        <dbReference type="ARBA" id="ARBA00033785"/>
    </source>
</evidence>
<keyword evidence="5" id="KW-0967">Endosome</keyword>
<reference evidence="11 12" key="1">
    <citation type="journal article" date="2019" name="Nat. Ecol. Evol.">
        <title>Megaphylogeny resolves global patterns of mushroom evolution.</title>
        <authorList>
            <person name="Varga T."/>
            <person name="Krizsan K."/>
            <person name="Foldi C."/>
            <person name="Dima B."/>
            <person name="Sanchez-Garcia M."/>
            <person name="Sanchez-Ramirez S."/>
            <person name="Szollosi G.J."/>
            <person name="Szarkandi J.G."/>
            <person name="Papp V."/>
            <person name="Albert L."/>
            <person name="Andreopoulos W."/>
            <person name="Angelini C."/>
            <person name="Antonin V."/>
            <person name="Barry K.W."/>
            <person name="Bougher N.L."/>
            <person name="Buchanan P."/>
            <person name="Buyck B."/>
            <person name="Bense V."/>
            <person name="Catcheside P."/>
            <person name="Chovatia M."/>
            <person name="Cooper J."/>
            <person name="Damon W."/>
            <person name="Desjardin D."/>
            <person name="Finy P."/>
            <person name="Geml J."/>
            <person name="Haridas S."/>
            <person name="Hughes K."/>
            <person name="Justo A."/>
            <person name="Karasinski D."/>
            <person name="Kautmanova I."/>
            <person name="Kiss B."/>
            <person name="Kocsube S."/>
            <person name="Kotiranta H."/>
            <person name="LaButti K.M."/>
            <person name="Lechner B.E."/>
            <person name="Liimatainen K."/>
            <person name="Lipzen A."/>
            <person name="Lukacs Z."/>
            <person name="Mihaltcheva S."/>
            <person name="Morgado L.N."/>
            <person name="Niskanen T."/>
            <person name="Noordeloos M.E."/>
            <person name="Ohm R.A."/>
            <person name="Ortiz-Santana B."/>
            <person name="Ovrebo C."/>
            <person name="Racz N."/>
            <person name="Riley R."/>
            <person name="Savchenko A."/>
            <person name="Shiryaev A."/>
            <person name="Soop K."/>
            <person name="Spirin V."/>
            <person name="Szebenyi C."/>
            <person name="Tomsovsky M."/>
            <person name="Tulloss R.E."/>
            <person name="Uehling J."/>
            <person name="Grigoriev I.V."/>
            <person name="Vagvolgyi C."/>
            <person name="Papp T."/>
            <person name="Martin F.M."/>
            <person name="Miettinen O."/>
            <person name="Hibbett D.S."/>
            <person name="Nagy L.G."/>
        </authorList>
    </citation>
    <scope>NUCLEOTIDE SEQUENCE [LARGE SCALE GENOMIC DNA]</scope>
    <source>
        <strain evidence="11 12">CBS 121175</strain>
    </source>
</reference>
<evidence type="ECO:0000313" key="12">
    <source>
        <dbReference type="Proteomes" id="UP000307440"/>
    </source>
</evidence>
<evidence type="ECO:0000256" key="6">
    <source>
        <dbReference type="ARBA" id="ARBA00023136"/>
    </source>
</evidence>
<dbReference type="GO" id="GO:0010008">
    <property type="term" value="C:endosome membrane"/>
    <property type="evidence" value="ECO:0007669"/>
    <property type="project" value="UniProtKB-SubCell"/>
</dbReference>
<comment type="function">
    <text evidence="7">Recruits the lipid transfer protein VPS13 to endosomal and vacuolar membranes.</text>
</comment>
<keyword evidence="12" id="KW-1185">Reference proteome</keyword>
<protein>
    <recommendedName>
        <fullName evidence="8">Endosomal/vacuolar adapter protein YPT35</fullName>
    </recommendedName>
    <alternativeName>
        <fullName evidence="9">PX domain-containing protein YPT35</fullName>
    </alternativeName>
</protein>
<dbReference type="PANTHER" id="PTHR10555:SF170">
    <property type="entry name" value="FI18122P1"/>
    <property type="match status" value="1"/>
</dbReference>